<dbReference type="InterPro" id="IPR015947">
    <property type="entry name" value="PUA-like_sf"/>
</dbReference>
<feature type="domain" description="DUF3850" evidence="1">
    <location>
        <begin position="4"/>
        <end position="82"/>
    </location>
</feature>
<evidence type="ECO:0000313" key="2">
    <source>
        <dbReference type="EMBL" id="QKJ59487.1"/>
    </source>
</evidence>
<dbReference type="AlphaFoldDB" id="A0AAE7EJ63"/>
<dbReference type="Gene3D" id="2.30.130.30">
    <property type="entry name" value="Hypothetical protein"/>
    <property type="match status" value="1"/>
</dbReference>
<dbReference type="InterPro" id="IPR039440">
    <property type="entry name" value="DUF3850"/>
</dbReference>
<proteinExistence type="predicted"/>
<dbReference type="EMBL" id="CP054160">
    <property type="protein sequence ID" value="QKJ59487.1"/>
    <property type="molecule type" value="Genomic_DNA"/>
</dbReference>
<evidence type="ECO:0000259" key="1">
    <source>
        <dbReference type="Pfam" id="PF12961"/>
    </source>
</evidence>
<reference evidence="3" key="1">
    <citation type="submission" date="2020-03" db="EMBL/GenBank/DDBJ databases">
        <title>Genome sequences of seven Enterobacteriaceae strains isolated from Canadian wastewater treatment facilities.</title>
        <authorList>
            <person name="Huang H."/>
            <person name="Chmara J.T."/>
            <person name="Duceppe M.-O."/>
        </authorList>
    </citation>
    <scope>NUCLEOTIDE SEQUENCE [LARGE SCALE GENOMIC DNA]</scope>
    <source>
        <strain evidence="3">Biosolid 3</strain>
    </source>
</reference>
<dbReference type="Pfam" id="PF12961">
    <property type="entry name" value="DUF3850"/>
    <property type="match status" value="1"/>
</dbReference>
<dbReference type="Proteomes" id="UP000503464">
    <property type="component" value="Chromosome"/>
</dbReference>
<accession>A0AAE7EJ63</accession>
<sequence>MKKHDLKISPEYFAAVVSGEKKAEIRINDRDYAVGDLLCLAEYSQFPWSGGLVGFSTEFIWVRVTHITDLSEWLPGYVMLSIERGPFKS</sequence>
<dbReference type="SUPFAM" id="SSF88697">
    <property type="entry name" value="PUA domain-like"/>
    <property type="match status" value="1"/>
</dbReference>
<name>A0AAE7EJ63_SERFO</name>
<evidence type="ECO:0000313" key="3">
    <source>
        <dbReference type="Proteomes" id="UP000503464"/>
    </source>
</evidence>
<organism evidence="2 3">
    <name type="scientific">Serratia fonticola</name>
    <dbReference type="NCBI Taxonomy" id="47917"/>
    <lineage>
        <taxon>Bacteria</taxon>
        <taxon>Pseudomonadati</taxon>
        <taxon>Pseudomonadota</taxon>
        <taxon>Gammaproteobacteria</taxon>
        <taxon>Enterobacterales</taxon>
        <taxon>Yersiniaceae</taxon>
        <taxon>Serratia</taxon>
    </lineage>
</organism>
<gene>
    <name evidence="2" type="ORF">G9399_15575</name>
</gene>
<dbReference type="RefSeq" id="WP_173409437.1">
    <property type="nucleotide sequence ID" value="NZ_CP054160.3"/>
</dbReference>
<protein>
    <submittedName>
        <fullName evidence="2">DUF3850 domain-containing protein</fullName>
    </submittedName>
</protein>